<comment type="caution">
    <text evidence="1">The sequence shown here is derived from an EMBL/GenBank/DDBJ whole genome shotgun (WGS) entry which is preliminary data.</text>
</comment>
<dbReference type="AlphaFoldDB" id="A0A1F7IQY8"/>
<protein>
    <recommendedName>
        <fullName evidence="3">Antitoxin</fullName>
    </recommendedName>
</protein>
<name>A0A1F7IQY8_9BACT</name>
<evidence type="ECO:0000313" key="1">
    <source>
        <dbReference type="EMBL" id="OGK45781.1"/>
    </source>
</evidence>
<dbReference type="STRING" id="1802061.A3A93_05180"/>
<sequence length="87" mass="9537">MNYKGTITIQAGKRGGQPTIRGMRITVYDILKMLASGMNEESILIDFPELTKQDIQAVLSYASEREHSLTTAGNEIITGSKHIPQTG</sequence>
<dbReference type="Gene3D" id="1.10.10.10">
    <property type="entry name" value="Winged helix-like DNA-binding domain superfamily/Winged helix DNA-binding domain"/>
    <property type="match status" value="1"/>
</dbReference>
<dbReference type="InterPro" id="IPR036388">
    <property type="entry name" value="WH-like_DNA-bd_sf"/>
</dbReference>
<dbReference type="EMBL" id="MGAL01000050">
    <property type="protein sequence ID" value="OGK45781.1"/>
    <property type="molecule type" value="Genomic_DNA"/>
</dbReference>
<dbReference type="Pfam" id="PF04255">
    <property type="entry name" value="DUF433"/>
    <property type="match status" value="1"/>
</dbReference>
<gene>
    <name evidence="1" type="ORF">A3A93_05180</name>
</gene>
<dbReference type="SUPFAM" id="SSF46689">
    <property type="entry name" value="Homeodomain-like"/>
    <property type="match status" value="1"/>
</dbReference>
<organism evidence="1 2">
    <name type="scientific">Candidatus Roizmanbacteria bacterium RIFCSPLOWO2_01_FULL_38_12</name>
    <dbReference type="NCBI Taxonomy" id="1802061"/>
    <lineage>
        <taxon>Bacteria</taxon>
        <taxon>Candidatus Roizmaniibacteriota</taxon>
    </lineage>
</organism>
<proteinExistence type="predicted"/>
<evidence type="ECO:0000313" key="2">
    <source>
        <dbReference type="Proteomes" id="UP000177141"/>
    </source>
</evidence>
<evidence type="ECO:0008006" key="3">
    <source>
        <dbReference type="Google" id="ProtNLM"/>
    </source>
</evidence>
<dbReference type="Proteomes" id="UP000177141">
    <property type="component" value="Unassembled WGS sequence"/>
</dbReference>
<dbReference type="PANTHER" id="PTHR34849:SF5">
    <property type="entry name" value="SSL2733 PROTEIN"/>
    <property type="match status" value="1"/>
</dbReference>
<dbReference type="PANTHER" id="PTHR34849">
    <property type="entry name" value="SSL5025 PROTEIN"/>
    <property type="match status" value="1"/>
</dbReference>
<dbReference type="InterPro" id="IPR009057">
    <property type="entry name" value="Homeodomain-like_sf"/>
</dbReference>
<reference evidence="1 2" key="1">
    <citation type="journal article" date="2016" name="Nat. Commun.">
        <title>Thousands of microbial genomes shed light on interconnected biogeochemical processes in an aquifer system.</title>
        <authorList>
            <person name="Anantharaman K."/>
            <person name="Brown C.T."/>
            <person name="Hug L.A."/>
            <person name="Sharon I."/>
            <person name="Castelle C.J."/>
            <person name="Probst A.J."/>
            <person name="Thomas B.C."/>
            <person name="Singh A."/>
            <person name="Wilkins M.J."/>
            <person name="Karaoz U."/>
            <person name="Brodie E.L."/>
            <person name="Williams K.H."/>
            <person name="Hubbard S.S."/>
            <person name="Banfield J.F."/>
        </authorList>
    </citation>
    <scope>NUCLEOTIDE SEQUENCE [LARGE SCALE GENOMIC DNA]</scope>
</reference>
<accession>A0A1F7IQY8</accession>
<dbReference type="InterPro" id="IPR007367">
    <property type="entry name" value="DUF433"/>
</dbReference>